<feature type="domain" description="VTT" evidence="7">
    <location>
        <begin position="52"/>
        <end position="164"/>
    </location>
</feature>
<feature type="transmembrane region" description="Helical" evidence="6">
    <location>
        <begin position="189"/>
        <end position="206"/>
    </location>
</feature>
<reference evidence="8" key="1">
    <citation type="submission" date="2020-04" db="EMBL/GenBank/DDBJ databases">
        <title>Deep metagenomics examines the oral microbiome during advanced dental caries in children, revealing novel taxa and co-occurrences with host molecules.</title>
        <authorList>
            <person name="Baker J.L."/>
            <person name="Morton J.T."/>
            <person name="Dinis M."/>
            <person name="Alvarez R."/>
            <person name="Tran N.C."/>
            <person name="Knight R."/>
            <person name="Edlund A."/>
        </authorList>
    </citation>
    <scope>NUCLEOTIDE SEQUENCE</scope>
    <source>
        <strain evidence="8">JCVI_34_bin.1</strain>
    </source>
</reference>
<organism evidence="8 9">
    <name type="scientific">Alloprevotella tannerae</name>
    <dbReference type="NCBI Taxonomy" id="76122"/>
    <lineage>
        <taxon>Bacteria</taxon>
        <taxon>Pseudomonadati</taxon>
        <taxon>Bacteroidota</taxon>
        <taxon>Bacteroidia</taxon>
        <taxon>Bacteroidales</taxon>
        <taxon>Prevotellaceae</taxon>
        <taxon>Alloprevotella</taxon>
    </lineage>
</organism>
<evidence type="ECO:0000259" key="7">
    <source>
        <dbReference type="Pfam" id="PF09335"/>
    </source>
</evidence>
<evidence type="ECO:0000256" key="5">
    <source>
        <dbReference type="ARBA" id="ARBA00023136"/>
    </source>
</evidence>
<evidence type="ECO:0000256" key="6">
    <source>
        <dbReference type="SAM" id="Phobius"/>
    </source>
</evidence>
<feature type="transmembrane region" description="Helical" evidence="6">
    <location>
        <begin position="144"/>
        <end position="169"/>
    </location>
</feature>
<dbReference type="RefSeq" id="WP_303763050.1">
    <property type="nucleotide sequence ID" value="NZ_JABZGR010000003.1"/>
</dbReference>
<feature type="transmembrane region" description="Helical" evidence="6">
    <location>
        <begin position="53"/>
        <end position="75"/>
    </location>
</feature>
<evidence type="ECO:0000313" key="8">
    <source>
        <dbReference type="EMBL" id="MBF0969757.1"/>
    </source>
</evidence>
<comment type="caution">
    <text evidence="8">The sequence shown here is derived from an EMBL/GenBank/DDBJ whole genome shotgun (WGS) entry which is preliminary data.</text>
</comment>
<dbReference type="GO" id="GO:0005886">
    <property type="term" value="C:plasma membrane"/>
    <property type="evidence" value="ECO:0007669"/>
    <property type="project" value="UniProtKB-SubCell"/>
</dbReference>
<name>A0A929RXT6_9BACT</name>
<proteinExistence type="predicted"/>
<dbReference type="PANTHER" id="PTHR42709:SF6">
    <property type="entry name" value="UNDECAPRENYL PHOSPHATE TRANSPORTER A"/>
    <property type="match status" value="1"/>
</dbReference>
<dbReference type="PANTHER" id="PTHR42709">
    <property type="entry name" value="ALKALINE PHOSPHATASE LIKE PROTEIN"/>
    <property type="match status" value="1"/>
</dbReference>
<gene>
    <name evidence="8" type="ORF">HXK21_01760</name>
</gene>
<comment type="subcellular location">
    <subcellularLocation>
        <location evidence="1">Cell membrane</location>
        <topology evidence="1">Multi-pass membrane protein</topology>
    </subcellularLocation>
</comment>
<evidence type="ECO:0000256" key="1">
    <source>
        <dbReference type="ARBA" id="ARBA00004651"/>
    </source>
</evidence>
<evidence type="ECO:0000256" key="4">
    <source>
        <dbReference type="ARBA" id="ARBA00022989"/>
    </source>
</evidence>
<dbReference type="Pfam" id="PF09335">
    <property type="entry name" value="VTT_dom"/>
    <property type="match status" value="1"/>
</dbReference>
<keyword evidence="5 6" id="KW-0472">Membrane</keyword>
<keyword evidence="3 6" id="KW-0812">Transmembrane</keyword>
<accession>A0A929RXT6</accession>
<feature type="transmembrane region" description="Helical" evidence="6">
    <location>
        <begin position="7"/>
        <end position="25"/>
    </location>
</feature>
<dbReference type="InterPro" id="IPR032816">
    <property type="entry name" value="VTT_dom"/>
</dbReference>
<protein>
    <submittedName>
        <fullName evidence="8">DedA family protein</fullName>
    </submittedName>
</protein>
<dbReference type="EMBL" id="JABZGR010000003">
    <property type="protein sequence ID" value="MBF0969757.1"/>
    <property type="molecule type" value="Genomic_DNA"/>
</dbReference>
<keyword evidence="2" id="KW-1003">Cell membrane</keyword>
<sequence length="229" mass="25555">MDSSVIIAWVLAHLNYWVVALFMAIESSFIPFPSEVVVPPAAWKAMTDPDMNIVGVVISATIGADIGALINYYLARWLGRPLVYRFARSRFGHILLIDEAGVKKAEDFFRRHGKASTFFGRLVPAVRQLISIPAGLAGMKLRPFLLYTTLGAGAWNTILAIIGWAIYRFTDLKTPEDVVTLATKYSHEIGYVLLTAAVLIVCFLVYKGWKKTPEAQEDENEAEEEENED</sequence>
<dbReference type="InterPro" id="IPR051311">
    <property type="entry name" value="DedA_domain"/>
</dbReference>
<evidence type="ECO:0000256" key="3">
    <source>
        <dbReference type="ARBA" id="ARBA00022692"/>
    </source>
</evidence>
<evidence type="ECO:0000313" key="9">
    <source>
        <dbReference type="Proteomes" id="UP000704068"/>
    </source>
</evidence>
<dbReference type="AlphaFoldDB" id="A0A929RXT6"/>
<dbReference type="Proteomes" id="UP000704068">
    <property type="component" value="Unassembled WGS sequence"/>
</dbReference>
<evidence type="ECO:0000256" key="2">
    <source>
        <dbReference type="ARBA" id="ARBA00022475"/>
    </source>
</evidence>
<keyword evidence="4 6" id="KW-1133">Transmembrane helix</keyword>